<proteinExistence type="predicted"/>
<evidence type="ECO:0000313" key="2">
    <source>
        <dbReference type="Proteomes" id="UP000193623"/>
    </source>
</evidence>
<dbReference type="AlphaFoldDB" id="A0A1Y5TBC3"/>
<dbReference type="EMBL" id="FWFT01000006">
    <property type="protein sequence ID" value="SLN60213.1"/>
    <property type="molecule type" value="Genomic_DNA"/>
</dbReference>
<accession>A0A1Y5TBC3</accession>
<gene>
    <name evidence="1" type="ORF">PSJ8397_03210</name>
</gene>
<organism evidence="1 2">
    <name type="scientific">Pseudooctadecabacter jejudonensis</name>
    <dbReference type="NCBI Taxonomy" id="1391910"/>
    <lineage>
        <taxon>Bacteria</taxon>
        <taxon>Pseudomonadati</taxon>
        <taxon>Pseudomonadota</taxon>
        <taxon>Alphaproteobacteria</taxon>
        <taxon>Rhodobacterales</taxon>
        <taxon>Paracoccaceae</taxon>
        <taxon>Pseudooctadecabacter</taxon>
    </lineage>
</organism>
<protein>
    <submittedName>
        <fullName evidence="1">Uncharacterized protein</fullName>
    </submittedName>
</protein>
<dbReference type="RefSeq" id="WP_085865589.1">
    <property type="nucleotide sequence ID" value="NZ_FWFT01000006.1"/>
</dbReference>
<evidence type="ECO:0000313" key="1">
    <source>
        <dbReference type="EMBL" id="SLN60213.1"/>
    </source>
</evidence>
<name>A0A1Y5TBC3_9RHOB</name>
<keyword evidence="2" id="KW-1185">Reference proteome</keyword>
<reference evidence="1 2" key="1">
    <citation type="submission" date="2017-03" db="EMBL/GenBank/DDBJ databases">
        <authorList>
            <person name="Afonso C.L."/>
            <person name="Miller P.J."/>
            <person name="Scott M.A."/>
            <person name="Spackman E."/>
            <person name="Goraichik I."/>
            <person name="Dimitrov K.M."/>
            <person name="Suarez D.L."/>
            <person name="Swayne D.E."/>
        </authorList>
    </citation>
    <scope>NUCLEOTIDE SEQUENCE [LARGE SCALE GENOMIC DNA]</scope>
    <source>
        <strain evidence="1 2">CECT 8397</strain>
    </source>
</reference>
<dbReference type="OrthoDB" id="8348025at2"/>
<dbReference type="Proteomes" id="UP000193623">
    <property type="component" value="Unassembled WGS sequence"/>
</dbReference>
<sequence length="232" mass="26474">MALVYDTFNIVSVGMSCQAAFQIEKGQKFLDRNVGEKGRIKRTPFDWLIAPPRALAKVLDTNRFFPDSPDALTHVRGKVYYWDDMRLWFFHTPNLIERFDEFRSKFDHLAENFAALARKPTIGVWSNTQRNLTPSLTVPPLDPLARQADLAALDAAFKARLPNSHMFNVVRKGRMDEGDPLPHGTFVTYDDREPPRSWEGDAGVWRTKLRQMLNDPQVTALRGQSTPQSATV</sequence>